<gene>
    <name evidence="1" type="ORF">ACFFVB_12455</name>
</gene>
<evidence type="ECO:0000313" key="2">
    <source>
        <dbReference type="Proteomes" id="UP001589605"/>
    </source>
</evidence>
<keyword evidence="2" id="KW-1185">Reference proteome</keyword>
<accession>A0ABV5F391</accession>
<dbReference type="RefSeq" id="WP_382383216.1">
    <property type="nucleotide sequence ID" value="NZ_JBHMEZ010000012.1"/>
</dbReference>
<evidence type="ECO:0000313" key="1">
    <source>
        <dbReference type="EMBL" id="MFB9053889.1"/>
    </source>
</evidence>
<organism evidence="1 2">
    <name type="scientific">Formosa undariae</name>
    <dbReference type="NCBI Taxonomy" id="1325436"/>
    <lineage>
        <taxon>Bacteria</taxon>
        <taxon>Pseudomonadati</taxon>
        <taxon>Bacteroidota</taxon>
        <taxon>Flavobacteriia</taxon>
        <taxon>Flavobacteriales</taxon>
        <taxon>Flavobacteriaceae</taxon>
        <taxon>Formosa</taxon>
    </lineage>
</organism>
<dbReference type="Proteomes" id="UP001589605">
    <property type="component" value="Unassembled WGS sequence"/>
</dbReference>
<protein>
    <submittedName>
        <fullName evidence="1">Uncharacterized protein</fullName>
    </submittedName>
</protein>
<comment type="caution">
    <text evidence="1">The sequence shown here is derived from an EMBL/GenBank/DDBJ whole genome shotgun (WGS) entry which is preliminary data.</text>
</comment>
<name>A0ABV5F391_9FLAO</name>
<sequence>MNNPQHMSAIYKEHILPQLSTASFEPAEVKAIIQSLEALNATDYDAYYTLKNNTDLEHVTAIFTENVAQHIYFHPKLYANEEQGLNFIASWLPLLEKGFYPDEKSTNKLVEFLQFSLSYLNSEAVSENKKTQVFQVLKHIVLSESEASLPVARFLVHQIFDIRDVLNSDFLIQQCLQHAILNETYSVVHSDKTISTFPFKIDKHFIEYFFENDWLKFISKFHYILPVGRVYMPGAYDLMLPWFSEELALFYKDHLEQTLELHKALKERLIFGEVKSLELLNIKTTENNYPIIIGLESKVWDTGDVLLFNNRDKNIPILQLDGCYMRFIHWLTADSGSHFYTEAFKDYGKHILSENSAEALPLQCIPFWFNTCHPKTGIANQTETYNTVFSKLLIEDCKDVLPTMRFQHKDFQATGTFLIQNVFQTQDNFKVWLDDFKKAGLKNPLNQFLVRTFFDAREGLAELYTTEQQEILQAYLIALAYSARDTNNAIRTQHLPFIVKTLATLCVDPGNFTRVNEISALKNIDACVEDLCNDFARGHYINENRPLNLSIIQAWFNYLGDFYYSSQQEAVWISDVLNTQGVRTATYFNAMEDDVSFFLDRAINRIITFHRKCELKQDDNLLLGAIATQIEIYLTDFLGALEKDKLNANTAKYLNEYSKGDEAGFSNLTELLVTIEGFYGIHFKQEPIAESNTTLEPVPSVKIEMEVVDINQKYVDAVLHNLENYRTSGNCDTALLQPLDEKIEEFKTWLTDDKTGIEAKFTQALYMTLLDSNLAPGTASETYGNLCRRLFVHLVRGTKMAPSYAMGLQAMANSGAYSEHLKTALLDVVDQLKA</sequence>
<reference evidence="1 2" key="1">
    <citation type="submission" date="2024-09" db="EMBL/GenBank/DDBJ databases">
        <authorList>
            <person name="Sun Q."/>
            <person name="Mori K."/>
        </authorList>
    </citation>
    <scope>NUCLEOTIDE SEQUENCE [LARGE SCALE GENOMIC DNA]</scope>
    <source>
        <strain evidence="1 2">CECT 8286</strain>
    </source>
</reference>
<proteinExistence type="predicted"/>
<dbReference type="EMBL" id="JBHMEZ010000012">
    <property type="protein sequence ID" value="MFB9053889.1"/>
    <property type="molecule type" value="Genomic_DNA"/>
</dbReference>